<reference evidence="1" key="1">
    <citation type="journal article" date="2014" name="Front. Microbiol.">
        <title>High frequency of phylogenetically diverse reductive dehalogenase-homologous genes in deep subseafloor sedimentary metagenomes.</title>
        <authorList>
            <person name="Kawai M."/>
            <person name="Futagami T."/>
            <person name="Toyoda A."/>
            <person name="Takaki Y."/>
            <person name="Nishi S."/>
            <person name="Hori S."/>
            <person name="Arai W."/>
            <person name="Tsubouchi T."/>
            <person name="Morono Y."/>
            <person name="Uchiyama I."/>
            <person name="Ito T."/>
            <person name="Fujiyama A."/>
            <person name="Inagaki F."/>
            <person name="Takami H."/>
        </authorList>
    </citation>
    <scope>NUCLEOTIDE SEQUENCE</scope>
    <source>
        <strain evidence="1">Expedition CK06-06</strain>
    </source>
</reference>
<comment type="caution">
    <text evidence="1">The sequence shown here is derived from an EMBL/GenBank/DDBJ whole genome shotgun (WGS) entry which is preliminary data.</text>
</comment>
<name>X0T962_9ZZZZ</name>
<gene>
    <name evidence="1" type="ORF">S01H1_25483</name>
</gene>
<feature type="non-terminal residue" evidence="1">
    <location>
        <position position="1"/>
    </location>
</feature>
<sequence>LSEKKEGEIYWKFTKKEWDLLQQMNEQLKLSLSFEVYEHKTSSTKKKEAQNDG</sequence>
<organism evidence="1">
    <name type="scientific">marine sediment metagenome</name>
    <dbReference type="NCBI Taxonomy" id="412755"/>
    <lineage>
        <taxon>unclassified sequences</taxon>
        <taxon>metagenomes</taxon>
        <taxon>ecological metagenomes</taxon>
    </lineage>
</organism>
<proteinExistence type="predicted"/>
<accession>X0T962</accession>
<dbReference type="EMBL" id="BARS01015398">
    <property type="protein sequence ID" value="GAF90008.1"/>
    <property type="molecule type" value="Genomic_DNA"/>
</dbReference>
<evidence type="ECO:0000313" key="1">
    <source>
        <dbReference type="EMBL" id="GAF90008.1"/>
    </source>
</evidence>
<protein>
    <submittedName>
        <fullName evidence="1">Uncharacterized protein</fullName>
    </submittedName>
</protein>
<dbReference type="AlphaFoldDB" id="X0T962"/>